<evidence type="ECO:0000256" key="1">
    <source>
        <dbReference type="ARBA" id="ARBA00022729"/>
    </source>
</evidence>
<name>A0A550J9B9_9BACT</name>
<dbReference type="Pfam" id="PF09864">
    <property type="entry name" value="MliC"/>
    <property type="match status" value="1"/>
</dbReference>
<evidence type="ECO:0000313" key="7">
    <source>
        <dbReference type="Proteomes" id="UP000317155"/>
    </source>
</evidence>
<evidence type="ECO:0000256" key="2">
    <source>
        <dbReference type="ARBA" id="ARBA00023136"/>
    </source>
</evidence>
<organism evidence="6 7">
    <name type="scientific">Trichloromonas acetexigens</name>
    <dbReference type="NCBI Taxonomy" id="38815"/>
    <lineage>
        <taxon>Bacteria</taxon>
        <taxon>Pseudomonadati</taxon>
        <taxon>Thermodesulfobacteriota</taxon>
        <taxon>Desulfuromonadia</taxon>
        <taxon>Desulfuromonadales</taxon>
        <taxon>Trichloromonadaceae</taxon>
        <taxon>Trichloromonas</taxon>
    </lineage>
</organism>
<evidence type="ECO:0000313" key="6">
    <source>
        <dbReference type="EMBL" id="TRO79733.1"/>
    </source>
</evidence>
<dbReference type="SUPFAM" id="SSF141488">
    <property type="entry name" value="YdhA-like"/>
    <property type="match status" value="1"/>
</dbReference>
<feature type="domain" description="C-type lysozyme inhibitor" evidence="5">
    <location>
        <begin position="41"/>
        <end position="101"/>
    </location>
</feature>
<sequence length="116" mass="12923">MALLKWQRIFGLSLVALLSACTLPYGEAPLSVESGDGARVYECRDDYAFLVRVEGDRAQLVLPDRTLLLPQQQMASGVKYARGDVALSLWKDEAMLEVGHEARRTCILNPKRTSLE</sequence>
<proteinExistence type="predicted"/>
<dbReference type="EMBL" id="VJVV01000009">
    <property type="protein sequence ID" value="TRO79733.1"/>
    <property type="molecule type" value="Genomic_DNA"/>
</dbReference>
<dbReference type="AlphaFoldDB" id="A0A550J9B9"/>
<evidence type="ECO:0000259" key="5">
    <source>
        <dbReference type="Pfam" id="PF09864"/>
    </source>
</evidence>
<keyword evidence="3" id="KW-0564">Palmitate</keyword>
<dbReference type="RefSeq" id="WP_092058829.1">
    <property type="nucleotide sequence ID" value="NZ_FOJJ01000041.1"/>
</dbReference>
<keyword evidence="7" id="KW-1185">Reference proteome</keyword>
<evidence type="ECO:0000256" key="3">
    <source>
        <dbReference type="ARBA" id="ARBA00023139"/>
    </source>
</evidence>
<protein>
    <submittedName>
        <fullName evidence="6">Lysozyme inhibitor</fullName>
    </submittedName>
</protein>
<evidence type="ECO:0000256" key="4">
    <source>
        <dbReference type="ARBA" id="ARBA00023288"/>
    </source>
</evidence>
<dbReference type="Gene3D" id="2.40.128.200">
    <property type="match status" value="1"/>
</dbReference>
<dbReference type="InterPro" id="IPR018660">
    <property type="entry name" value="MliC"/>
</dbReference>
<comment type="caution">
    <text evidence="6">The sequence shown here is derived from an EMBL/GenBank/DDBJ whole genome shotgun (WGS) entry which is preliminary data.</text>
</comment>
<reference evidence="6 7" key="1">
    <citation type="submission" date="2019-07" db="EMBL/GenBank/DDBJ databases">
        <title>Insights of Desulfuromonas acetexigens electromicrobiology.</title>
        <authorList>
            <person name="Katuri K."/>
            <person name="Sapireddy V."/>
            <person name="Shaw D.R."/>
            <person name="Saikaly P."/>
        </authorList>
    </citation>
    <scope>NUCLEOTIDE SEQUENCE [LARGE SCALE GENOMIC DNA]</scope>
    <source>
        <strain evidence="6 7">2873</strain>
    </source>
</reference>
<dbReference type="InterPro" id="IPR036328">
    <property type="entry name" value="MliC_sf"/>
</dbReference>
<keyword evidence="4" id="KW-0449">Lipoprotein</keyword>
<dbReference type="Proteomes" id="UP000317155">
    <property type="component" value="Unassembled WGS sequence"/>
</dbReference>
<keyword evidence="1" id="KW-0732">Signal</keyword>
<gene>
    <name evidence="6" type="ORF">FL622_12550</name>
</gene>
<dbReference type="PROSITE" id="PS51257">
    <property type="entry name" value="PROKAR_LIPOPROTEIN"/>
    <property type="match status" value="1"/>
</dbReference>
<keyword evidence="2" id="KW-0472">Membrane</keyword>
<accession>A0A550J9B9</accession>